<comment type="caution">
    <text evidence="4">The sequence shown here is derived from an EMBL/GenBank/DDBJ whole genome shotgun (WGS) entry which is preliminary data.</text>
</comment>
<proteinExistence type="predicted"/>
<dbReference type="EMBL" id="ACEO02000003">
    <property type="protein sequence ID" value="EFC52652.1"/>
    <property type="molecule type" value="Genomic_DNA"/>
</dbReference>
<dbReference type="InterPro" id="IPR011050">
    <property type="entry name" value="Pectin_lyase_fold/virulence"/>
</dbReference>
<protein>
    <submittedName>
        <fullName evidence="4">Periplasmic copper-binding protein (NosD)</fullName>
    </submittedName>
</protein>
<reference evidence="4 5" key="1">
    <citation type="submission" date="2010-01" db="EMBL/GenBank/DDBJ databases">
        <authorList>
            <person name="Weinstock G."/>
            <person name="Sodergren E."/>
            <person name="Clifton S."/>
            <person name="Fulton L."/>
            <person name="Fulton B."/>
            <person name="Courtney L."/>
            <person name="Fronick C."/>
            <person name="Harrison M."/>
            <person name="Strong C."/>
            <person name="Farmer C."/>
            <person name="Delahaunty K."/>
            <person name="Markovic C."/>
            <person name="Hall O."/>
            <person name="Minx P."/>
            <person name="Tomlinson C."/>
            <person name="Mitreva M."/>
            <person name="Nelson J."/>
            <person name="Hou S."/>
            <person name="Wollam A."/>
            <person name="Pepin K.H."/>
            <person name="Johnson M."/>
            <person name="Bhonagiri V."/>
            <person name="Nash W.E."/>
            <person name="Warren W."/>
            <person name="Chinwalla A."/>
            <person name="Mardis E.R."/>
            <person name="Wilson R.K."/>
        </authorList>
    </citation>
    <scope>NUCLEOTIDE SEQUENCE [LARGE SCALE GENOMIC DNA]</scope>
    <source>
        <strain evidence="4 5">NJ9703</strain>
    </source>
</reference>
<dbReference type="InterPro" id="IPR012334">
    <property type="entry name" value="Pectin_lyas_fold"/>
</dbReference>
<dbReference type="InterPro" id="IPR026464">
    <property type="entry name" value="NosD_copper_fam"/>
</dbReference>
<feature type="region of interest" description="Disordered" evidence="1">
    <location>
        <begin position="441"/>
        <end position="461"/>
    </location>
</feature>
<dbReference type="NCBIfam" id="TIGR04247">
    <property type="entry name" value="NosD_copper_fam"/>
    <property type="match status" value="1"/>
</dbReference>
<dbReference type="AlphaFoldDB" id="A0A9W5IRT9"/>
<dbReference type="Proteomes" id="UP000004621">
    <property type="component" value="Unassembled WGS sequence"/>
</dbReference>
<evidence type="ECO:0000313" key="5">
    <source>
        <dbReference type="Proteomes" id="UP000004621"/>
    </source>
</evidence>
<sequence>MIMTHTQIHRSKWQRAALVLLLGSMVQTAFAAVINVSAQDNLNDALARAQAGDTLKLASGIYKTKLYIDKPITIEGPADRSAKIVGDRSGRTVAVHAPDVTLRNLTVSHSGMSLPAMDAGIYLEETATRALVEHNNIVDNSVGVYIHGAAESMVRENKIIGDATLRVNERGNGVTVWNAPGAQVIDNDISKGRDGIFSNTSTHNTYKGNRFSDLRFAVHYMYTNDSEVSNNISVGNNMGYVLMFSERLKVYGNIAVGSRDQGIMLNYVNYSEIHDNVINKAGKCVFAYNANYNKIFDNHFENCQIGIHFTAAIEGTSLFNNSFINNESQVKYVSTRFLDWGEGGRGNYWSDNSAFDLDGDGFGDSAYRPNGIIDQIIWRAPVARLLMNSPAISIVKWAQSQFPAILPGGVIDSKPLMNPVRNKTTTKYEAMKDELLHEAKTHQSEWGNAENGALTGGNANM</sequence>
<feature type="domain" description="Carbohydrate-binding/sugar hydrolysis" evidence="3">
    <location>
        <begin position="205"/>
        <end position="375"/>
    </location>
</feature>
<dbReference type="InterPro" id="IPR006626">
    <property type="entry name" value="PbH1"/>
</dbReference>
<organism evidence="4 5">
    <name type="scientific">Neisseria subflava NJ9703</name>
    <dbReference type="NCBI Taxonomy" id="546268"/>
    <lineage>
        <taxon>Bacteria</taxon>
        <taxon>Pseudomonadati</taxon>
        <taxon>Pseudomonadota</taxon>
        <taxon>Betaproteobacteria</taxon>
        <taxon>Neisseriales</taxon>
        <taxon>Neisseriaceae</taxon>
        <taxon>Neisseria</taxon>
    </lineage>
</organism>
<dbReference type="InterPro" id="IPR006633">
    <property type="entry name" value="Carb-bd_sugar_hydrolysis-dom"/>
</dbReference>
<dbReference type="SUPFAM" id="SSF51126">
    <property type="entry name" value="Pectin lyase-like"/>
    <property type="match status" value="1"/>
</dbReference>
<feature type="chain" id="PRO_5040926728" evidence="2">
    <location>
        <begin position="32"/>
        <end position="461"/>
    </location>
</feature>
<dbReference type="SMART" id="SM00710">
    <property type="entry name" value="PbH1"/>
    <property type="match status" value="8"/>
</dbReference>
<accession>A0A9W5IRT9</accession>
<gene>
    <name evidence="4" type="ORF">NEISUBOT_04007</name>
</gene>
<dbReference type="Gene3D" id="2.160.20.10">
    <property type="entry name" value="Single-stranded right-handed beta-helix, Pectin lyase-like"/>
    <property type="match status" value="1"/>
</dbReference>
<evidence type="ECO:0000256" key="1">
    <source>
        <dbReference type="SAM" id="MobiDB-lite"/>
    </source>
</evidence>
<dbReference type="Pfam" id="PF05048">
    <property type="entry name" value="NosD"/>
    <property type="match status" value="1"/>
</dbReference>
<dbReference type="SMART" id="SM00722">
    <property type="entry name" value="CASH"/>
    <property type="match status" value="2"/>
</dbReference>
<name>A0A9W5IRT9_NEISU</name>
<feature type="signal peptide" evidence="2">
    <location>
        <begin position="1"/>
        <end position="31"/>
    </location>
</feature>
<feature type="domain" description="Carbohydrate-binding/sugar hydrolysis" evidence="3">
    <location>
        <begin position="57"/>
        <end position="199"/>
    </location>
</feature>
<evidence type="ECO:0000259" key="3">
    <source>
        <dbReference type="SMART" id="SM00722"/>
    </source>
</evidence>
<evidence type="ECO:0000256" key="2">
    <source>
        <dbReference type="SAM" id="SignalP"/>
    </source>
</evidence>
<dbReference type="InterPro" id="IPR007742">
    <property type="entry name" value="NosD_dom"/>
</dbReference>
<evidence type="ECO:0000313" key="4">
    <source>
        <dbReference type="EMBL" id="EFC52652.1"/>
    </source>
</evidence>
<keyword evidence="2" id="KW-0732">Signal</keyword>